<accession>W2CUZ8</accession>
<dbReference type="Proteomes" id="UP000018874">
    <property type="component" value="Unassembled WGS sequence"/>
</dbReference>
<evidence type="ECO:0000313" key="2">
    <source>
        <dbReference type="Proteomes" id="UP000018874"/>
    </source>
</evidence>
<comment type="caution">
    <text evidence="1">The sequence shown here is derived from an EMBL/GenBank/DDBJ whole genome shotgun (WGS) entry which is preliminary data.</text>
</comment>
<name>W2CUZ8_9BACT</name>
<feature type="non-terminal residue" evidence="1">
    <location>
        <position position="1"/>
    </location>
</feature>
<reference evidence="1 2" key="1">
    <citation type="submission" date="2013-11" db="EMBL/GenBank/DDBJ databases">
        <title>Single cell genomics of uncultured Tannerella BU063 (oral taxon 286).</title>
        <authorList>
            <person name="Beall C.J."/>
            <person name="Campbell A.G."/>
            <person name="Griffen A.L."/>
            <person name="Podar M."/>
            <person name="Leys E.J."/>
        </authorList>
    </citation>
    <scope>NUCLEOTIDE SEQUENCE [LARGE SCALE GENOMIC DNA]</scope>
    <source>
        <strain evidence="1">Cell 6/7/9</strain>
    </source>
</reference>
<keyword evidence="2" id="KW-1185">Reference proteome</keyword>
<feature type="non-terminal residue" evidence="1">
    <location>
        <position position="151"/>
    </location>
</feature>
<proteinExistence type="predicted"/>
<gene>
    <name evidence="1" type="ORF">T231_02405</name>
</gene>
<dbReference type="EMBL" id="AYYD01000480">
    <property type="protein sequence ID" value="ETK10893.1"/>
    <property type="molecule type" value="Genomic_DNA"/>
</dbReference>
<protein>
    <submittedName>
        <fullName evidence="1">Uncharacterized protein</fullName>
    </submittedName>
</protein>
<dbReference type="AlphaFoldDB" id="W2CUZ8"/>
<sequence>SCFIYKVPQTGIYRMNDFGDHTCSGDCFWFVAALHGMDLQKDFPRILEKIIRDLSLSISLPESASETAQFGIDSTQVLHSTPTLAESTGRPYRIEEKAFDESECAYWRQYGITPHVLQRYGVRSLRSFRSETAEGKRYGFMSSTHEPLFGY</sequence>
<evidence type="ECO:0000313" key="1">
    <source>
        <dbReference type="EMBL" id="ETK10893.1"/>
    </source>
</evidence>
<organism evidence="1 2">
    <name type="scientific">Tannerella sp. oral taxon BU063 isolate Cell 6/7/9</name>
    <dbReference type="NCBI Taxonomy" id="1411021"/>
    <lineage>
        <taxon>Bacteria</taxon>
        <taxon>Pseudomonadati</taxon>
        <taxon>Bacteroidota</taxon>
        <taxon>Bacteroidia</taxon>
        <taxon>Bacteroidales</taxon>
        <taxon>Tannerellaceae</taxon>
        <taxon>Tannerella</taxon>
    </lineage>
</organism>